<keyword evidence="9" id="KW-1185">Reference proteome</keyword>
<sequence length="138" mass="14671">MSKRYYEWSMLVLRVSLGAIFLAHGLQKISGMDGIVQWFASIGLPPLLAYVVAAIETVGGAFLILGLFTRLAALGIVFVMLGAIFSVKISKGFIGGYEFDVSLLAAAISLILSGSHTFTLGNLLRSLTGSATNQTVEK</sequence>
<dbReference type="Pfam" id="PF07681">
    <property type="entry name" value="DoxX"/>
    <property type="match status" value="1"/>
</dbReference>
<organism evidence="8 9">
    <name type="scientific">Pelosinus propionicus DSM 13327</name>
    <dbReference type="NCBI Taxonomy" id="1123291"/>
    <lineage>
        <taxon>Bacteria</taxon>
        <taxon>Bacillati</taxon>
        <taxon>Bacillota</taxon>
        <taxon>Negativicutes</taxon>
        <taxon>Selenomonadales</taxon>
        <taxon>Sporomusaceae</taxon>
        <taxon>Pelosinus</taxon>
    </lineage>
</organism>
<proteinExistence type="inferred from homology"/>
<keyword evidence="4 7" id="KW-0812">Transmembrane</keyword>
<dbReference type="GO" id="GO:0005886">
    <property type="term" value="C:plasma membrane"/>
    <property type="evidence" value="ECO:0007669"/>
    <property type="project" value="UniProtKB-SubCell"/>
</dbReference>
<feature type="transmembrane region" description="Helical" evidence="7">
    <location>
        <begin position="62"/>
        <end position="89"/>
    </location>
</feature>
<dbReference type="RefSeq" id="WP_090934078.1">
    <property type="nucleotide sequence ID" value="NZ_FOTS01000009.1"/>
</dbReference>
<gene>
    <name evidence="8" type="ORF">SAMN04490355_100930</name>
</gene>
<dbReference type="PANTHER" id="PTHR33452:SF1">
    <property type="entry name" value="INNER MEMBRANE PROTEIN YPHA-RELATED"/>
    <property type="match status" value="1"/>
</dbReference>
<keyword evidence="6 7" id="KW-0472">Membrane</keyword>
<feature type="transmembrane region" description="Helical" evidence="7">
    <location>
        <begin position="35"/>
        <end position="55"/>
    </location>
</feature>
<keyword evidence="3" id="KW-1003">Cell membrane</keyword>
<dbReference type="InterPro" id="IPR051907">
    <property type="entry name" value="DoxX-like_oxidoreductase"/>
</dbReference>
<comment type="similarity">
    <text evidence="2">Belongs to the DoxX family.</text>
</comment>
<protein>
    <submittedName>
        <fullName evidence="8">Uncharacterized membrane protein YphA, DoxX/SURF4 family</fullName>
    </submittedName>
</protein>
<evidence type="ECO:0000256" key="3">
    <source>
        <dbReference type="ARBA" id="ARBA00022475"/>
    </source>
</evidence>
<evidence type="ECO:0000256" key="4">
    <source>
        <dbReference type="ARBA" id="ARBA00022692"/>
    </source>
</evidence>
<reference evidence="9" key="1">
    <citation type="submission" date="2016-10" db="EMBL/GenBank/DDBJ databases">
        <authorList>
            <person name="Varghese N."/>
            <person name="Submissions S."/>
        </authorList>
    </citation>
    <scope>NUCLEOTIDE SEQUENCE [LARGE SCALE GENOMIC DNA]</scope>
    <source>
        <strain evidence="9">DSM 13327</strain>
    </source>
</reference>
<evidence type="ECO:0000256" key="6">
    <source>
        <dbReference type="ARBA" id="ARBA00023136"/>
    </source>
</evidence>
<dbReference type="STRING" id="1123291.SAMN04490355_100930"/>
<feature type="transmembrane region" description="Helical" evidence="7">
    <location>
        <begin position="101"/>
        <end position="124"/>
    </location>
</feature>
<evidence type="ECO:0000256" key="1">
    <source>
        <dbReference type="ARBA" id="ARBA00004651"/>
    </source>
</evidence>
<comment type="subcellular location">
    <subcellularLocation>
        <location evidence="1">Cell membrane</location>
        <topology evidence="1">Multi-pass membrane protein</topology>
    </subcellularLocation>
</comment>
<dbReference type="Proteomes" id="UP000199520">
    <property type="component" value="Unassembled WGS sequence"/>
</dbReference>
<dbReference type="PANTHER" id="PTHR33452">
    <property type="entry name" value="OXIDOREDUCTASE CATD-RELATED"/>
    <property type="match status" value="1"/>
</dbReference>
<evidence type="ECO:0000313" key="8">
    <source>
        <dbReference type="EMBL" id="SFL56465.1"/>
    </source>
</evidence>
<dbReference type="InterPro" id="IPR032808">
    <property type="entry name" value="DoxX"/>
</dbReference>
<accession>A0A1I4IQ99</accession>
<dbReference type="AlphaFoldDB" id="A0A1I4IQ99"/>
<evidence type="ECO:0000256" key="7">
    <source>
        <dbReference type="SAM" id="Phobius"/>
    </source>
</evidence>
<evidence type="ECO:0000313" key="9">
    <source>
        <dbReference type="Proteomes" id="UP000199520"/>
    </source>
</evidence>
<evidence type="ECO:0000256" key="2">
    <source>
        <dbReference type="ARBA" id="ARBA00006679"/>
    </source>
</evidence>
<name>A0A1I4IQ99_9FIRM</name>
<keyword evidence="5 7" id="KW-1133">Transmembrane helix</keyword>
<dbReference type="EMBL" id="FOTS01000009">
    <property type="protein sequence ID" value="SFL56465.1"/>
    <property type="molecule type" value="Genomic_DNA"/>
</dbReference>
<evidence type="ECO:0000256" key="5">
    <source>
        <dbReference type="ARBA" id="ARBA00022989"/>
    </source>
</evidence>
<dbReference type="OrthoDB" id="886570at2"/>